<organism evidence="1 2">
    <name type="scientific">Salirhabdus euzebyi</name>
    <dbReference type="NCBI Taxonomy" id="394506"/>
    <lineage>
        <taxon>Bacteria</taxon>
        <taxon>Bacillati</taxon>
        <taxon>Bacillota</taxon>
        <taxon>Bacilli</taxon>
        <taxon>Bacillales</taxon>
        <taxon>Bacillaceae</taxon>
        <taxon>Salirhabdus</taxon>
    </lineage>
</organism>
<dbReference type="EMBL" id="JACHGH010000002">
    <property type="protein sequence ID" value="MBB6452572.1"/>
    <property type="molecule type" value="Genomic_DNA"/>
</dbReference>
<protein>
    <submittedName>
        <fullName evidence="1">Uncharacterized protein</fullName>
    </submittedName>
</protein>
<name>A0A841Q287_9BACI</name>
<dbReference type="AlphaFoldDB" id="A0A841Q287"/>
<accession>A0A841Q287</accession>
<sequence length="192" mass="22034">MSKKNTARLMNLVADFIEGLTEREFQSLLNNQAKLCVEVLDNNPDQDIFIRLKSQANSLLDIEEALKKFKKNELISLCKIHGIDVKTRDTKKVIYEKVAAHLKVHDSEGTDVSNPYEEVKKILNNSNDREDATEYLVHHPLLKTKKDLIKLAKSYAIYVDQKYTKRDLLDRIVESVVGARLRGKAIRSVINK</sequence>
<keyword evidence="2" id="KW-1185">Reference proteome</keyword>
<reference evidence="1 2" key="1">
    <citation type="submission" date="2020-08" db="EMBL/GenBank/DDBJ databases">
        <title>Genomic Encyclopedia of Type Strains, Phase IV (KMG-IV): sequencing the most valuable type-strain genomes for metagenomic binning, comparative biology and taxonomic classification.</title>
        <authorList>
            <person name="Goeker M."/>
        </authorList>
    </citation>
    <scope>NUCLEOTIDE SEQUENCE [LARGE SCALE GENOMIC DNA]</scope>
    <source>
        <strain evidence="1 2">DSM 19612</strain>
    </source>
</reference>
<dbReference type="Proteomes" id="UP000581688">
    <property type="component" value="Unassembled WGS sequence"/>
</dbReference>
<comment type="caution">
    <text evidence="1">The sequence shown here is derived from an EMBL/GenBank/DDBJ whole genome shotgun (WGS) entry which is preliminary data.</text>
</comment>
<dbReference type="RefSeq" id="WP_174494781.1">
    <property type="nucleotide sequence ID" value="NZ_CADDWK010000002.1"/>
</dbReference>
<evidence type="ECO:0000313" key="1">
    <source>
        <dbReference type="EMBL" id="MBB6452572.1"/>
    </source>
</evidence>
<gene>
    <name evidence="1" type="ORF">HNQ94_001017</name>
</gene>
<proteinExistence type="predicted"/>
<evidence type="ECO:0000313" key="2">
    <source>
        <dbReference type="Proteomes" id="UP000581688"/>
    </source>
</evidence>